<evidence type="ECO:0000313" key="2">
    <source>
        <dbReference type="Proteomes" id="UP001055104"/>
    </source>
</evidence>
<dbReference type="AlphaFoldDB" id="A0AA37KP78"/>
<dbReference type="Pfam" id="PF05973">
    <property type="entry name" value="Gp49"/>
    <property type="match status" value="1"/>
</dbReference>
<evidence type="ECO:0000313" key="1">
    <source>
        <dbReference type="EMBL" id="GKH83777.1"/>
    </source>
</evidence>
<dbReference type="Proteomes" id="UP001055104">
    <property type="component" value="Unassembled WGS sequence"/>
</dbReference>
<dbReference type="EMBL" id="BQOB01000003">
    <property type="protein sequence ID" value="GKH83777.1"/>
    <property type="molecule type" value="Genomic_DNA"/>
</dbReference>
<dbReference type="SUPFAM" id="SSF143011">
    <property type="entry name" value="RelE-like"/>
    <property type="match status" value="1"/>
</dbReference>
<accession>A0AA37KP78</accession>
<reference evidence="1" key="1">
    <citation type="submission" date="2022-01" db="EMBL/GenBank/DDBJ databases">
        <title>Novel bile acid biosynthetic pathways are enriched in the microbiome of centenarians.</title>
        <authorList>
            <person name="Sato Y."/>
            <person name="Atarashi K."/>
            <person name="Plichta R.D."/>
            <person name="Arai Y."/>
            <person name="Sasajima S."/>
            <person name="Kearney M.S."/>
            <person name="Suda W."/>
            <person name="Takeshita K."/>
            <person name="Sasaki T."/>
            <person name="Okamoto S."/>
            <person name="Skelly N.A."/>
            <person name="Okamura Y."/>
            <person name="Vlamakis H."/>
            <person name="Li Y."/>
            <person name="Tanoue T."/>
            <person name="Takei H."/>
            <person name="Nittono H."/>
            <person name="Narushima S."/>
            <person name="Irie J."/>
            <person name="Itoh H."/>
            <person name="Moriya K."/>
            <person name="Sugiura Y."/>
            <person name="Suematsu M."/>
            <person name="Moritoki N."/>
            <person name="Shibata S."/>
            <person name="Littman R.D."/>
            <person name="Fischbach A.M."/>
            <person name="Uwamino Y."/>
            <person name="Inoue T."/>
            <person name="Honda A."/>
            <person name="Hattori M."/>
            <person name="Murai T."/>
            <person name="Xavier J.R."/>
            <person name="Hirose N."/>
            <person name="Honda K."/>
        </authorList>
    </citation>
    <scope>NUCLEOTIDE SEQUENCE</scope>
    <source>
        <strain evidence="1">CE91-St7</strain>
    </source>
</reference>
<dbReference type="InterPro" id="IPR009241">
    <property type="entry name" value="HigB-like"/>
</dbReference>
<dbReference type="Gene3D" id="3.30.2310.20">
    <property type="entry name" value="RelE-like"/>
    <property type="match status" value="1"/>
</dbReference>
<comment type="caution">
    <text evidence="1">The sequence shown here is derived from an EMBL/GenBank/DDBJ whole genome shotgun (WGS) entry which is preliminary data.</text>
</comment>
<name>A0AA37KP78_9BACT</name>
<protein>
    <submittedName>
        <fullName evidence="1">Toxin RelE</fullName>
    </submittedName>
</protein>
<dbReference type="InterPro" id="IPR035093">
    <property type="entry name" value="RelE/ParE_toxin_dom_sf"/>
</dbReference>
<organism evidence="1 2">
    <name type="scientific">Phocaeicola dorei</name>
    <dbReference type="NCBI Taxonomy" id="357276"/>
    <lineage>
        <taxon>Bacteria</taxon>
        <taxon>Pseudomonadati</taxon>
        <taxon>Bacteroidota</taxon>
        <taxon>Bacteroidia</taxon>
        <taxon>Bacteroidales</taxon>
        <taxon>Bacteroidaceae</taxon>
        <taxon>Phocaeicola</taxon>
    </lineage>
</organism>
<proteinExistence type="predicted"/>
<gene>
    <name evidence="1" type="ORF">CE91St7_46610</name>
</gene>
<sequence>METKYYLCNTKKLYMEAKSRFKVKLSNEAQEFLDGLPNKVREKIISNIRKSTFVLDPDLFKKLDDTDIWEFRTFYNKTKYRLLAFWDKDDKINTLVIATHGFIKKTQKTPPKEIAKAEEIRKDYFNSKR</sequence>